<name>A0A0K2CN51_9CAUD</name>
<evidence type="ECO:0000313" key="2">
    <source>
        <dbReference type="Proteomes" id="UP000208104"/>
    </source>
</evidence>
<dbReference type="RefSeq" id="YP_009199133.1">
    <property type="nucleotide sequence ID" value="NC_028805.1"/>
</dbReference>
<protein>
    <submittedName>
        <fullName evidence="1">Uncharacterized protein</fullName>
    </submittedName>
</protein>
<dbReference type="Proteomes" id="UP000208104">
    <property type="component" value="Segment"/>
</dbReference>
<dbReference type="KEGG" id="vg:26626020"/>
<evidence type="ECO:0000313" key="1">
    <source>
        <dbReference type="EMBL" id="ALA07201.1"/>
    </source>
</evidence>
<accession>A0A0K2CN51</accession>
<reference evidence="1 2" key="1">
    <citation type="journal article" date="2015" name="Genome Announc.">
        <title>Genome Sequences of Five Additional Brevibacillus laterosporus Bacteriophages.</title>
        <authorList>
            <person name="Merrill B.D."/>
            <person name="Berg J.A."/>
            <person name="Graves K.A."/>
            <person name="Ward A.T."/>
            <person name="Hilton J.A."/>
            <person name="Wake B.N."/>
            <person name="Grose J.H."/>
            <person name="Breakwell D.P."/>
            <person name="Burnett S.H."/>
        </authorList>
    </citation>
    <scope>NUCLEOTIDE SEQUENCE [LARGE SCALE GENOMIC DNA]</scope>
</reference>
<dbReference type="GeneID" id="26626020"/>
<proteinExistence type="predicted"/>
<organism evidence="1 2">
    <name type="scientific">Brevibacillus phage Jenst</name>
    <dbReference type="NCBI Taxonomy" id="1691954"/>
    <lineage>
        <taxon>Viruses</taxon>
        <taxon>Duplodnaviria</taxon>
        <taxon>Heunggongvirae</taxon>
        <taxon>Uroviricota</taxon>
        <taxon>Caudoviricetes</taxon>
        <taxon>Jenstvirus</taxon>
        <taxon>Jenstvirus jenst</taxon>
    </lineage>
</organism>
<keyword evidence="2" id="KW-1185">Reference proteome</keyword>
<sequence>MADIIVSTKFSVGDKAIVSNETSSRKVFYIVKIVSIKHIVPDIDEAGTDIITYTVEIFAPTSTNKVRIDVKESELTDLQAFTDAFNNF</sequence>
<dbReference type="EMBL" id="KT151955">
    <property type="protein sequence ID" value="ALA07201.1"/>
    <property type="molecule type" value="Genomic_DNA"/>
</dbReference>
<gene>
    <name evidence="1" type="ORF">JENST_72</name>
</gene>